<evidence type="ECO:0000256" key="7">
    <source>
        <dbReference type="RuleBase" id="RU361156"/>
    </source>
</evidence>
<dbReference type="Pfam" id="PF00450">
    <property type="entry name" value="Peptidase_S10"/>
    <property type="match status" value="1"/>
</dbReference>
<evidence type="ECO:0000256" key="3">
    <source>
        <dbReference type="ARBA" id="ARBA00022670"/>
    </source>
</evidence>
<reference evidence="8 9" key="1">
    <citation type="submission" date="2023-04" db="EMBL/GenBank/DDBJ databases">
        <title>Colletotrichum tabacum stain YC1 causing leaf anthracnose on Nicotiana tabacum(L.) cv.</title>
        <authorList>
            <person name="Ji Z."/>
            <person name="Wang M."/>
            <person name="Zhang J."/>
            <person name="Wang N."/>
            <person name="Zhou Z."/>
        </authorList>
    </citation>
    <scope>NUCLEOTIDE SEQUENCE [LARGE SCALE GENOMIC DNA]</scope>
    <source>
        <strain evidence="8 9">YC1</strain>
    </source>
</reference>
<keyword evidence="3 7" id="KW-0645">Protease</keyword>
<organism evidence="8 9">
    <name type="scientific">Colletotrichum tabaci</name>
    <dbReference type="NCBI Taxonomy" id="1209068"/>
    <lineage>
        <taxon>Eukaryota</taxon>
        <taxon>Fungi</taxon>
        <taxon>Dikarya</taxon>
        <taxon>Ascomycota</taxon>
        <taxon>Pezizomycotina</taxon>
        <taxon>Sordariomycetes</taxon>
        <taxon>Hypocreomycetidae</taxon>
        <taxon>Glomerellales</taxon>
        <taxon>Glomerellaceae</taxon>
        <taxon>Colletotrichum</taxon>
        <taxon>Colletotrichum destructivum species complex</taxon>
    </lineage>
</organism>
<evidence type="ECO:0000313" key="9">
    <source>
        <dbReference type="Proteomes" id="UP001327957"/>
    </source>
</evidence>
<evidence type="ECO:0000256" key="1">
    <source>
        <dbReference type="ARBA" id="ARBA00009431"/>
    </source>
</evidence>
<dbReference type="PANTHER" id="PTHR11802:SF479">
    <property type="entry name" value="CARBOXYPEPTIDASE"/>
    <property type="match status" value="1"/>
</dbReference>
<keyword evidence="4 7" id="KW-0378">Hydrolase</keyword>
<dbReference type="EMBL" id="JASAOK010000043">
    <property type="protein sequence ID" value="KAK6215190.1"/>
    <property type="molecule type" value="Genomic_DNA"/>
</dbReference>
<dbReference type="GO" id="GO:0006508">
    <property type="term" value="P:proteolysis"/>
    <property type="evidence" value="ECO:0007669"/>
    <property type="project" value="UniProtKB-KW"/>
</dbReference>
<gene>
    <name evidence="8" type="ORF">QIS74_08209</name>
</gene>
<dbReference type="InterPro" id="IPR021765">
    <property type="entry name" value="UstYa-like"/>
</dbReference>
<dbReference type="GO" id="GO:0004185">
    <property type="term" value="F:serine-type carboxypeptidase activity"/>
    <property type="evidence" value="ECO:0007669"/>
    <property type="project" value="UniProtKB-UniRule"/>
</dbReference>
<keyword evidence="9" id="KW-1185">Reference proteome</keyword>
<dbReference type="AlphaFoldDB" id="A0AAV9T8C6"/>
<proteinExistence type="inferred from homology"/>
<evidence type="ECO:0000256" key="2">
    <source>
        <dbReference type="ARBA" id="ARBA00022645"/>
    </source>
</evidence>
<evidence type="ECO:0000256" key="5">
    <source>
        <dbReference type="ARBA" id="ARBA00023180"/>
    </source>
</evidence>
<evidence type="ECO:0000313" key="8">
    <source>
        <dbReference type="EMBL" id="KAK6215190.1"/>
    </source>
</evidence>
<comment type="similarity">
    <text evidence="1 7">Belongs to the peptidase S10 family.</text>
</comment>
<dbReference type="GO" id="GO:0043386">
    <property type="term" value="P:mycotoxin biosynthetic process"/>
    <property type="evidence" value="ECO:0007669"/>
    <property type="project" value="InterPro"/>
</dbReference>
<protein>
    <recommendedName>
        <fullName evidence="7">Carboxypeptidase</fullName>
        <ecNumber evidence="7">3.4.16.-</ecNumber>
    </recommendedName>
</protein>
<comment type="caution">
    <text evidence="8">The sequence shown here is derived from an EMBL/GenBank/DDBJ whole genome shotgun (WGS) entry which is preliminary data.</text>
</comment>
<keyword evidence="5" id="KW-0325">Glycoprotein</keyword>
<dbReference type="SUPFAM" id="SSF53474">
    <property type="entry name" value="alpha/beta-Hydrolases"/>
    <property type="match status" value="1"/>
</dbReference>
<dbReference type="InterPro" id="IPR018202">
    <property type="entry name" value="Ser_caboxypep_ser_AS"/>
</dbReference>
<accession>A0AAV9T8C6</accession>
<evidence type="ECO:0000256" key="6">
    <source>
        <dbReference type="ARBA" id="ARBA00035112"/>
    </source>
</evidence>
<evidence type="ECO:0000256" key="4">
    <source>
        <dbReference type="ARBA" id="ARBA00022801"/>
    </source>
</evidence>
<dbReference type="PRINTS" id="PR00724">
    <property type="entry name" value="CRBOXYPTASEC"/>
</dbReference>
<sequence length="648" mass="71990">MSSWLYKPQQYAQINSGDEAGEETQTRESRLGRYWRCSKIHLFYAILLIAVAAVSRHTSPGGTQQEYYGDEPVKTELRLSTVPRTFELDLDYAMPPSVKVDEAWASIFPKEGGFFQHPKLAPHKSCIAVFHQLHCLDMIRQALYEARPDFTNQAYNASRPEHDAAHDHNHSHDMYHIGHCFDLIRQSIMCKPDLTIEVGDPTVNGVTGFGTEHQLNGGPGCSSFIGLVQENGPFTWFPSAYRPVYNIYSWSQLSNILYIDQPAGTGFSVGSPNATTEEEIAQQFLGFYHNWMETFGTKGRKTHLTGESYAGHYIPYIGDAMIKSNQSADYNLSGALMFSPYIRSVPGDFQQHAVTLPFVDEYNNVMGLYPGVADYYDRIKAADEDCGYAEMREKHFTFPPSGLFPAGNESDACRISHIVYEGLAQISPCANIYHISQGCPNPSDPLLWADAGDNASVPLSFDKKTWHGYLNIPEMREALHIPSGQRDWQECTDENPFGPGGDQSADPFASGALTRVIEHTNNFIIASGNLDYRVPTNGTLMVLQNMTWNGGQGFDEFPSKAFFLPTAYSDLSSQSAAGKIGDWVEQRGLTFARVFTAGHELPRYAQGGGYRLLERLLNRVPDLTNDAMFSALPGDFSGANTTHGSTSN</sequence>
<dbReference type="InterPro" id="IPR029058">
    <property type="entry name" value="AB_hydrolase_fold"/>
</dbReference>
<dbReference type="EC" id="3.4.16.-" evidence="7"/>
<dbReference type="Proteomes" id="UP001327957">
    <property type="component" value="Unassembled WGS sequence"/>
</dbReference>
<dbReference type="Gene3D" id="3.40.50.1820">
    <property type="entry name" value="alpha/beta hydrolase"/>
    <property type="match status" value="1"/>
</dbReference>
<name>A0AAV9T8C6_9PEZI</name>
<dbReference type="PANTHER" id="PTHR11802">
    <property type="entry name" value="SERINE PROTEASE FAMILY S10 SERINE CARBOXYPEPTIDASE"/>
    <property type="match status" value="1"/>
</dbReference>
<keyword evidence="2 7" id="KW-0121">Carboxypeptidase</keyword>
<comment type="similarity">
    <text evidence="6">Belongs to the ustYa family.</text>
</comment>
<dbReference type="Pfam" id="PF11807">
    <property type="entry name" value="UstYa"/>
    <property type="match status" value="1"/>
</dbReference>
<dbReference type="InterPro" id="IPR001563">
    <property type="entry name" value="Peptidase_S10"/>
</dbReference>
<dbReference type="PROSITE" id="PS00131">
    <property type="entry name" value="CARBOXYPEPT_SER_SER"/>
    <property type="match status" value="1"/>
</dbReference>